<comment type="subunit">
    <text evidence="6">Homodimer.</text>
</comment>
<sequence length="327" mass="35342">MKKRKNNPKTPKLPIPPMPSQPLKVIIIGAGPAGYTAGIYAARAELKPLLFSGQQPGGQLMWTTVVENFPGFPDGVYGSELMEERMKKQAEKFGTKIIAENIVSVDLSSRPFKLVSSSGVEYQTESLIVATGASAIWMNVPGEEQYKGKGISVCATCDGFFFKGKEVAVVGGGDAAMEEALDLAKFASKVTVLVRSDKLKASVAMQEKAKAEPKINFVWNSSVKEVFGDGTKVTNAKVLNLQTNEESEMKFDGIFPAIGHKPNTEMFVDQLELDGHGYIVCKGRSSETNIPGVFAAGDVTDPRYRQAITSAGSGCMAAMDVERWLRE</sequence>
<feature type="domain" description="FAD/NAD(P)-binding" evidence="8">
    <location>
        <begin position="24"/>
        <end position="314"/>
    </location>
</feature>
<dbReference type="PANTHER" id="PTHR48105">
    <property type="entry name" value="THIOREDOXIN REDUCTASE 1-RELATED-RELATED"/>
    <property type="match status" value="1"/>
</dbReference>
<dbReference type="PRINTS" id="PR00469">
    <property type="entry name" value="PNDRDTASEII"/>
</dbReference>
<dbReference type="InterPro" id="IPR036188">
    <property type="entry name" value="FAD/NAD-bd_sf"/>
</dbReference>
<dbReference type="AlphaFoldDB" id="A0A0G1J9U1"/>
<keyword evidence="5 6" id="KW-0676">Redox-active center</keyword>
<keyword evidence="2 6" id="KW-0274">FAD</keyword>
<comment type="cofactor">
    <cofactor evidence="7">
        <name>FAD</name>
        <dbReference type="ChEBI" id="CHEBI:57692"/>
    </cofactor>
    <text evidence="7">Binds 1 FAD per subunit.</text>
</comment>
<dbReference type="Pfam" id="PF07992">
    <property type="entry name" value="Pyr_redox_2"/>
    <property type="match status" value="1"/>
</dbReference>
<protein>
    <recommendedName>
        <fullName evidence="6">Thioredoxin reductase</fullName>
        <ecNumber evidence="6">1.8.1.9</ecNumber>
    </recommendedName>
</protein>
<evidence type="ECO:0000256" key="5">
    <source>
        <dbReference type="ARBA" id="ARBA00023284"/>
    </source>
</evidence>
<dbReference type="PRINTS" id="PR00368">
    <property type="entry name" value="FADPNR"/>
</dbReference>
<keyword evidence="1 6" id="KW-0285">Flavoprotein</keyword>
<dbReference type="InterPro" id="IPR008255">
    <property type="entry name" value="Pyr_nucl-diS_OxRdtase_2_AS"/>
</dbReference>
<comment type="similarity">
    <text evidence="6">Belongs to the class-II pyridine nucleotide-disulfide oxidoreductase family.</text>
</comment>
<comment type="catalytic activity">
    <reaction evidence="6">
        <text>[thioredoxin]-dithiol + NADP(+) = [thioredoxin]-disulfide + NADPH + H(+)</text>
        <dbReference type="Rhea" id="RHEA:20345"/>
        <dbReference type="Rhea" id="RHEA-COMP:10698"/>
        <dbReference type="Rhea" id="RHEA-COMP:10700"/>
        <dbReference type="ChEBI" id="CHEBI:15378"/>
        <dbReference type="ChEBI" id="CHEBI:29950"/>
        <dbReference type="ChEBI" id="CHEBI:50058"/>
        <dbReference type="ChEBI" id="CHEBI:57783"/>
        <dbReference type="ChEBI" id="CHEBI:58349"/>
        <dbReference type="EC" id="1.8.1.9"/>
    </reaction>
</comment>
<dbReference type="GO" id="GO:0004791">
    <property type="term" value="F:thioredoxin-disulfide reductase (NADPH) activity"/>
    <property type="evidence" value="ECO:0007669"/>
    <property type="project" value="UniProtKB-UniRule"/>
</dbReference>
<evidence type="ECO:0000256" key="4">
    <source>
        <dbReference type="ARBA" id="ARBA00023157"/>
    </source>
</evidence>
<comment type="caution">
    <text evidence="9">The sequence shown here is derived from an EMBL/GenBank/DDBJ whole genome shotgun (WGS) entry which is preliminary data.</text>
</comment>
<dbReference type="GO" id="GO:0005737">
    <property type="term" value="C:cytoplasm"/>
    <property type="evidence" value="ECO:0007669"/>
    <property type="project" value="InterPro"/>
</dbReference>
<dbReference type="NCBIfam" id="TIGR01292">
    <property type="entry name" value="TRX_reduct"/>
    <property type="match status" value="1"/>
</dbReference>
<dbReference type="EC" id="1.8.1.9" evidence="6"/>
<keyword evidence="3 6" id="KW-0560">Oxidoreductase</keyword>
<keyword evidence="4" id="KW-1015">Disulfide bond</keyword>
<dbReference type="EMBL" id="LCJB01000077">
    <property type="protein sequence ID" value="KKT68441.1"/>
    <property type="molecule type" value="Genomic_DNA"/>
</dbReference>
<evidence type="ECO:0000256" key="3">
    <source>
        <dbReference type="ARBA" id="ARBA00023002"/>
    </source>
</evidence>
<dbReference type="InterPro" id="IPR050097">
    <property type="entry name" value="Ferredoxin-NADP_redctase_2"/>
</dbReference>
<evidence type="ECO:0000256" key="7">
    <source>
        <dbReference type="RuleBase" id="RU003881"/>
    </source>
</evidence>
<dbReference type="GO" id="GO:0019430">
    <property type="term" value="P:removal of superoxide radicals"/>
    <property type="evidence" value="ECO:0007669"/>
    <property type="project" value="UniProtKB-UniRule"/>
</dbReference>
<evidence type="ECO:0000313" key="9">
    <source>
        <dbReference type="EMBL" id="KKT68441.1"/>
    </source>
</evidence>
<dbReference type="InterPro" id="IPR005982">
    <property type="entry name" value="Thioredox_Rdtase"/>
</dbReference>
<reference evidence="9 10" key="1">
    <citation type="journal article" date="2015" name="Nature">
        <title>rRNA introns, odd ribosomes, and small enigmatic genomes across a large radiation of phyla.</title>
        <authorList>
            <person name="Brown C.T."/>
            <person name="Hug L.A."/>
            <person name="Thomas B.C."/>
            <person name="Sharon I."/>
            <person name="Castelle C.J."/>
            <person name="Singh A."/>
            <person name="Wilkins M.J."/>
            <person name="Williams K.H."/>
            <person name="Banfield J.F."/>
        </authorList>
    </citation>
    <scope>NUCLEOTIDE SEQUENCE [LARGE SCALE GENOMIC DNA]</scope>
</reference>
<evidence type="ECO:0000256" key="6">
    <source>
        <dbReference type="RuleBase" id="RU003880"/>
    </source>
</evidence>
<dbReference type="Gene3D" id="3.50.50.60">
    <property type="entry name" value="FAD/NAD(P)-binding domain"/>
    <property type="match status" value="2"/>
</dbReference>
<proteinExistence type="inferred from homology"/>
<dbReference type="InterPro" id="IPR023753">
    <property type="entry name" value="FAD/NAD-binding_dom"/>
</dbReference>
<name>A0A0G1J9U1_9BACT</name>
<organism evidence="9 10">
    <name type="scientific">Candidatus Uhrbacteria bacterium GW2011_GWF2_44_350</name>
    <dbReference type="NCBI Taxonomy" id="1619000"/>
    <lineage>
        <taxon>Bacteria</taxon>
        <taxon>Candidatus Uhriibacteriota</taxon>
    </lineage>
</organism>
<dbReference type="PROSITE" id="PS00573">
    <property type="entry name" value="PYRIDINE_REDOX_2"/>
    <property type="match status" value="1"/>
</dbReference>
<evidence type="ECO:0000313" key="10">
    <source>
        <dbReference type="Proteomes" id="UP000034154"/>
    </source>
</evidence>
<accession>A0A0G1J9U1</accession>
<gene>
    <name evidence="9" type="ORF">UW63_C0077G0002</name>
</gene>
<evidence type="ECO:0000256" key="2">
    <source>
        <dbReference type="ARBA" id="ARBA00022827"/>
    </source>
</evidence>
<keyword evidence="7" id="KW-0521">NADP</keyword>
<evidence type="ECO:0000256" key="1">
    <source>
        <dbReference type="ARBA" id="ARBA00022630"/>
    </source>
</evidence>
<dbReference type="Proteomes" id="UP000034154">
    <property type="component" value="Unassembled WGS sequence"/>
</dbReference>
<dbReference type="PATRIC" id="fig|1619000.3.peg.985"/>
<evidence type="ECO:0000259" key="8">
    <source>
        <dbReference type="Pfam" id="PF07992"/>
    </source>
</evidence>
<dbReference type="SUPFAM" id="SSF51905">
    <property type="entry name" value="FAD/NAD(P)-binding domain"/>
    <property type="match status" value="1"/>
</dbReference>